<organism evidence="7">
    <name type="scientific">marine metagenome</name>
    <dbReference type="NCBI Taxonomy" id="408172"/>
    <lineage>
        <taxon>unclassified sequences</taxon>
        <taxon>metagenomes</taxon>
        <taxon>ecological metagenomes</taxon>
    </lineage>
</organism>
<dbReference type="InterPro" id="IPR001182">
    <property type="entry name" value="FtsW/RodA"/>
</dbReference>
<feature type="transmembrane region" description="Helical" evidence="6">
    <location>
        <begin position="164"/>
        <end position="189"/>
    </location>
</feature>
<protein>
    <recommendedName>
        <fullName evidence="8">Rod shape-determining protein RodA</fullName>
    </recommendedName>
</protein>
<evidence type="ECO:0000256" key="3">
    <source>
        <dbReference type="ARBA" id="ARBA00022960"/>
    </source>
</evidence>
<feature type="transmembrane region" description="Helical" evidence="6">
    <location>
        <begin position="129"/>
        <end position="152"/>
    </location>
</feature>
<evidence type="ECO:0000256" key="5">
    <source>
        <dbReference type="ARBA" id="ARBA00023136"/>
    </source>
</evidence>
<reference evidence="7" key="1">
    <citation type="submission" date="2018-05" db="EMBL/GenBank/DDBJ databases">
        <authorList>
            <person name="Lanie J.A."/>
            <person name="Ng W.-L."/>
            <person name="Kazmierczak K.M."/>
            <person name="Andrzejewski T.M."/>
            <person name="Davidsen T.M."/>
            <person name="Wayne K.J."/>
            <person name="Tettelin H."/>
            <person name="Glass J.I."/>
            <person name="Rusch D."/>
            <person name="Podicherti R."/>
            <person name="Tsui H.-C.T."/>
            <person name="Winkler M.E."/>
        </authorList>
    </citation>
    <scope>NUCLEOTIDE SEQUENCE</scope>
</reference>
<dbReference type="GO" id="GO:0008360">
    <property type="term" value="P:regulation of cell shape"/>
    <property type="evidence" value="ECO:0007669"/>
    <property type="project" value="UniProtKB-KW"/>
</dbReference>
<dbReference type="GO" id="GO:0051301">
    <property type="term" value="P:cell division"/>
    <property type="evidence" value="ECO:0007669"/>
    <property type="project" value="InterPro"/>
</dbReference>
<gene>
    <name evidence="7" type="ORF">METZ01_LOCUS246331</name>
</gene>
<dbReference type="AlphaFoldDB" id="A0A382I2N7"/>
<keyword evidence="2 6" id="KW-0812">Transmembrane</keyword>
<keyword evidence="4 6" id="KW-1133">Transmembrane helix</keyword>
<evidence type="ECO:0000256" key="2">
    <source>
        <dbReference type="ARBA" id="ARBA00022692"/>
    </source>
</evidence>
<dbReference type="GO" id="GO:0005886">
    <property type="term" value="C:plasma membrane"/>
    <property type="evidence" value="ECO:0007669"/>
    <property type="project" value="TreeGrafter"/>
</dbReference>
<dbReference type="PANTHER" id="PTHR30474:SF1">
    <property type="entry name" value="PEPTIDOGLYCAN GLYCOSYLTRANSFERASE MRDB"/>
    <property type="match status" value="1"/>
</dbReference>
<name>A0A382I2N7_9ZZZZ</name>
<keyword evidence="5 6" id="KW-0472">Membrane</keyword>
<evidence type="ECO:0000256" key="6">
    <source>
        <dbReference type="SAM" id="Phobius"/>
    </source>
</evidence>
<evidence type="ECO:0000256" key="1">
    <source>
        <dbReference type="ARBA" id="ARBA00004141"/>
    </source>
</evidence>
<evidence type="ECO:0000313" key="7">
    <source>
        <dbReference type="EMBL" id="SVB93477.1"/>
    </source>
</evidence>
<dbReference type="PANTHER" id="PTHR30474">
    <property type="entry name" value="CELL CYCLE PROTEIN"/>
    <property type="match status" value="1"/>
</dbReference>
<dbReference type="Pfam" id="PF01098">
    <property type="entry name" value="FTSW_RODA_SPOVE"/>
    <property type="match status" value="1"/>
</dbReference>
<feature type="transmembrane region" description="Helical" evidence="6">
    <location>
        <begin position="42"/>
        <end position="62"/>
    </location>
</feature>
<dbReference type="GO" id="GO:0032153">
    <property type="term" value="C:cell division site"/>
    <property type="evidence" value="ECO:0007669"/>
    <property type="project" value="TreeGrafter"/>
</dbReference>
<evidence type="ECO:0000256" key="4">
    <source>
        <dbReference type="ARBA" id="ARBA00022989"/>
    </source>
</evidence>
<evidence type="ECO:0008006" key="8">
    <source>
        <dbReference type="Google" id="ProtNLM"/>
    </source>
</evidence>
<accession>A0A382I2N7</accession>
<proteinExistence type="predicted"/>
<keyword evidence="3" id="KW-0133">Cell shape</keyword>
<feature type="non-terminal residue" evidence="7">
    <location>
        <position position="1"/>
    </location>
</feature>
<feature type="transmembrane region" description="Helical" evidence="6">
    <location>
        <begin position="6"/>
        <end position="30"/>
    </location>
</feature>
<comment type="subcellular location">
    <subcellularLocation>
        <location evidence="1">Membrane</location>
        <topology evidence="1">Multi-pass membrane protein</topology>
    </subcellularLocation>
</comment>
<dbReference type="EMBL" id="UINC01064628">
    <property type="protein sequence ID" value="SVB93477.1"/>
    <property type="molecule type" value="Genomic_DNA"/>
</dbReference>
<feature type="transmembrane region" description="Helical" evidence="6">
    <location>
        <begin position="195"/>
        <end position="217"/>
    </location>
</feature>
<dbReference type="GO" id="GO:0015648">
    <property type="term" value="F:lipid-linked peptidoglycan transporter activity"/>
    <property type="evidence" value="ECO:0007669"/>
    <property type="project" value="TreeGrafter"/>
</dbReference>
<sequence length="221" mass="24316">VIAPFISIISAFNIYFFSLWIGILVFVIYYNQPKITIGVSQFMVNIGCGIMSPFIWHNILYAHQKERILTLLNPTRDPHGAGYQVIQSIIAIGSGGIWGKGVGEGTQTQLRYLPVRDTDFIVSVIGEEMGLLGITVILVVFFTMLYWIIVYAGIISNRFSSLTLIGFASILFIHLAVNMGMTVGLLPVTGLPAPFLSYGGSFLLSCMLILALSTNIINHHI</sequence>